<organism evidence="1">
    <name type="scientific">bioreactor metagenome</name>
    <dbReference type="NCBI Taxonomy" id="1076179"/>
    <lineage>
        <taxon>unclassified sequences</taxon>
        <taxon>metagenomes</taxon>
        <taxon>ecological metagenomes</taxon>
    </lineage>
</organism>
<accession>A0A644W5X9</accession>
<evidence type="ECO:0000313" key="1">
    <source>
        <dbReference type="EMBL" id="MPL99169.1"/>
    </source>
</evidence>
<proteinExistence type="predicted"/>
<comment type="caution">
    <text evidence="1">The sequence shown here is derived from an EMBL/GenBank/DDBJ whole genome shotgun (WGS) entry which is preliminary data.</text>
</comment>
<evidence type="ECO:0008006" key="2">
    <source>
        <dbReference type="Google" id="ProtNLM"/>
    </source>
</evidence>
<dbReference type="EMBL" id="VSSQ01000650">
    <property type="protein sequence ID" value="MPL99169.1"/>
    <property type="molecule type" value="Genomic_DNA"/>
</dbReference>
<sequence length="146" mass="17030">MKKFIVVILFLLPAFPLFAQETTYQGVVEKFFSIYKNDGPEKAIDYIFSTNPYLEPNSEQVTAIKLKLVTAVAVIGDYYGFDPVVVKEIGPSMTVGTYMVRYKRQPLFFTFILYKPDKIWQIQTLRFEDKIEALQMDDFENRAQEK</sequence>
<gene>
    <name evidence="1" type="ORF">SDC9_45385</name>
</gene>
<name>A0A644W5X9_9ZZZZ</name>
<reference evidence="1" key="1">
    <citation type="submission" date="2019-08" db="EMBL/GenBank/DDBJ databases">
        <authorList>
            <person name="Kucharzyk K."/>
            <person name="Murdoch R.W."/>
            <person name="Higgins S."/>
            <person name="Loffler F."/>
        </authorList>
    </citation>
    <scope>NUCLEOTIDE SEQUENCE</scope>
</reference>
<protein>
    <recommendedName>
        <fullName evidence="2">DUF3887 domain-containing protein</fullName>
    </recommendedName>
</protein>
<dbReference type="AlphaFoldDB" id="A0A644W5X9"/>